<accession>A0A1G7IKU3</accession>
<reference evidence="1 2" key="1">
    <citation type="submission" date="2016-10" db="EMBL/GenBank/DDBJ databases">
        <authorList>
            <person name="de Groot N.N."/>
        </authorList>
    </citation>
    <scope>NUCLEOTIDE SEQUENCE [LARGE SCALE GENOMIC DNA]</scope>
    <source>
        <strain evidence="2">DSM 938 / 37b4</strain>
    </source>
</reference>
<dbReference type="InterPro" id="IPR032710">
    <property type="entry name" value="NTF2-like_dom_sf"/>
</dbReference>
<organism evidence="1 2">
    <name type="scientific">Rhodobacter capsulatus</name>
    <name type="common">Rhodopseudomonas capsulata</name>
    <dbReference type="NCBI Taxonomy" id="1061"/>
    <lineage>
        <taxon>Bacteria</taxon>
        <taxon>Pseudomonadati</taxon>
        <taxon>Pseudomonadota</taxon>
        <taxon>Alphaproteobacteria</taxon>
        <taxon>Rhodobacterales</taxon>
        <taxon>Rhodobacter group</taxon>
        <taxon>Rhodobacter</taxon>
    </lineage>
</organism>
<dbReference type="RefSeq" id="WP_074553628.1">
    <property type="nucleotide sequence ID" value="NZ_CP119563.1"/>
</dbReference>
<proteinExistence type="predicted"/>
<dbReference type="Gene3D" id="3.10.450.50">
    <property type="match status" value="1"/>
</dbReference>
<sequence>MSLSQPAELPRTFAVLWGARDALGLSQLFVEDGELLSLTGGAAQGRTAIAELMAGEFAGAFQRARLVTGRTRLRPIGTAVTVLLQRFVLSGLVDEAGQDAGRIGAVLCATLERLGPEDWQIVTAQFVVES</sequence>
<evidence type="ECO:0000313" key="2">
    <source>
        <dbReference type="Proteomes" id="UP000183812"/>
    </source>
</evidence>
<protein>
    <recommendedName>
        <fullName evidence="3">DUF4440 domain-containing protein</fullName>
    </recommendedName>
</protein>
<gene>
    <name evidence="1" type="ORF">SAMN04244550_01721</name>
</gene>
<dbReference type="AlphaFoldDB" id="A0A1G7IKU3"/>
<dbReference type="EMBL" id="FNAY01000007">
    <property type="protein sequence ID" value="SDF13263.1"/>
    <property type="molecule type" value="Genomic_DNA"/>
</dbReference>
<dbReference type="OrthoDB" id="122531at2"/>
<dbReference type="Proteomes" id="UP000183812">
    <property type="component" value="Unassembled WGS sequence"/>
</dbReference>
<evidence type="ECO:0000313" key="1">
    <source>
        <dbReference type="EMBL" id="SDF13263.1"/>
    </source>
</evidence>
<name>A0A1G7IKU3_RHOCA</name>
<dbReference type="SUPFAM" id="SSF54427">
    <property type="entry name" value="NTF2-like"/>
    <property type="match status" value="1"/>
</dbReference>
<evidence type="ECO:0008006" key="3">
    <source>
        <dbReference type="Google" id="ProtNLM"/>
    </source>
</evidence>